<dbReference type="AlphaFoldDB" id="A0A8J7RIJ7"/>
<keyword evidence="1" id="KW-0732">Signal</keyword>
<evidence type="ECO:0000256" key="1">
    <source>
        <dbReference type="SAM" id="SignalP"/>
    </source>
</evidence>
<proteinExistence type="predicted"/>
<protein>
    <submittedName>
        <fullName evidence="2">Uncharacterized protein</fullName>
    </submittedName>
</protein>
<feature type="signal peptide" evidence="1">
    <location>
        <begin position="1"/>
        <end position="33"/>
    </location>
</feature>
<dbReference type="Proteomes" id="UP000673975">
    <property type="component" value="Unassembled WGS sequence"/>
</dbReference>
<feature type="chain" id="PRO_5035267777" evidence="1">
    <location>
        <begin position="34"/>
        <end position="466"/>
    </location>
</feature>
<dbReference type="EMBL" id="JAFIDN010000004">
    <property type="protein sequence ID" value="MBP3192430.1"/>
    <property type="molecule type" value="Genomic_DNA"/>
</dbReference>
<evidence type="ECO:0000313" key="3">
    <source>
        <dbReference type="Proteomes" id="UP000673975"/>
    </source>
</evidence>
<keyword evidence="3" id="KW-1185">Reference proteome</keyword>
<organism evidence="2 3">
    <name type="scientific">Natronogracilivirga saccharolytica</name>
    <dbReference type="NCBI Taxonomy" id="2812953"/>
    <lineage>
        <taxon>Bacteria</taxon>
        <taxon>Pseudomonadati</taxon>
        <taxon>Balneolota</taxon>
        <taxon>Balneolia</taxon>
        <taxon>Balneolales</taxon>
        <taxon>Cyclonatronaceae</taxon>
        <taxon>Natronogracilivirga</taxon>
    </lineage>
</organism>
<name>A0A8J7RIJ7_9BACT</name>
<comment type="caution">
    <text evidence="2">The sequence shown here is derived from an EMBL/GenBank/DDBJ whole genome shotgun (WGS) entry which is preliminary data.</text>
</comment>
<sequence>MFGNFAAEKAFSAVRTTLFTAAFCAALTLQLHAADRPQWTGTFQHLSGFTMHPPHSYHPAVQRLSLELDQRLPDGRFHTSANIRNYFTASPDSLDIYIPELWIEFWLSRGDLRVGRQDLRRGLTPANSLFEFLRPRDLRNFVIEPDNATVRGNIALSYRHYTGNSVFELVFSPVITPVRLPHPEDRWFIPVPTPAGLPLRISDFPSGDNRPDRQLTELQTGLIWEYDLSASLEIQLSAFHWVPPMPSYQKKLSIDPADPFASPAITLKPSFKPTLILGGGTSYRAGSGITLTAEALWFQDEQFDRVPGIILEFDPASTSLGELARITRLIDEEEDGFLSAEQSYRLLTEIRYERSTLLAGVQWFMEGIRSPHPDIVRKERFHRFSGFVARDLFRERLSNRMQTTYHPAGNDFWISSEHIYDISDQVNLGLGTHIFGGSDPGPGYGHLSFGSYRTNSLVYGTLKFYW</sequence>
<reference evidence="2" key="1">
    <citation type="submission" date="2021-02" db="EMBL/GenBank/DDBJ databases">
        <title>Natronogracilivirga saccharolytica gen. nov. sp. nov. a new anaerobic, haloalkiliphilic carbohydrate-fermenting bacterium from soda lake and proposing of Cyclonatronumiaceae fam. nov. in the phylum Balneolaeota.</title>
        <authorList>
            <person name="Zhilina T.N."/>
            <person name="Sorokin D.Y."/>
            <person name="Zavarzina D.G."/>
            <person name="Toshchakov S.V."/>
            <person name="Kublanov I.V."/>
        </authorList>
    </citation>
    <scope>NUCLEOTIDE SEQUENCE</scope>
    <source>
        <strain evidence="2">Z-1702</strain>
    </source>
</reference>
<evidence type="ECO:0000313" key="2">
    <source>
        <dbReference type="EMBL" id="MBP3192430.1"/>
    </source>
</evidence>
<gene>
    <name evidence="2" type="ORF">NATSA_07130</name>
</gene>
<accession>A0A8J7RIJ7</accession>
<dbReference type="RefSeq" id="WP_210511330.1">
    <property type="nucleotide sequence ID" value="NZ_JAFIDN010000004.1"/>
</dbReference>